<organism evidence="1 2">
    <name type="scientific">Candidatus Fimimorpha faecalis</name>
    <dbReference type="NCBI Taxonomy" id="2840824"/>
    <lineage>
        <taxon>Bacteria</taxon>
        <taxon>Bacillati</taxon>
        <taxon>Bacillota</taxon>
        <taxon>Clostridia</taxon>
        <taxon>Eubacteriales</taxon>
        <taxon>Candidatus Fimimorpha</taxon>
    </lineage>
</organism>
<name>A0A9D1JCC0_9FIRM</name>
<dbReference type="EMBL" id="DVHN01000041">
    <property type="protein sequence ID" value="HIR88003.1"/>
    <property type="molecule type" value="Genomic_DNA"/>
</dbReference>
<protein>
    <submittedName>
        <fullName evidence="1">Uncharacterized protein</fullName>
    </submittedName>
</protein>
<reference evidence="1" key="1">
    <citation type="submission" date="2020-10" db="EMBL/GenBank/DDBJ databases">
        <authorList>
            <person name="Gilroy R."/>
        </authorList>
    </citation>
    <scope>NUCLEOTIDE SEQUENCE</scope>
    <source>
        <strain evidence="1">ChiW13-3771</strain>
    </source>
</reference>
<proteinExistence type="predicted"/>
<sequence>MIKSKSIFMTTLKSTLAKYNYELFVYKNNLLPLTNHQMAADYRTLTV</sequence>
<gene>
    <name evidence="1" type="ORF">IAC96_03535</name>
</gene>
<evidence type="ECO:0000313" key="1">
    <source>
        <dbReference type="EMBL" id="HIR88003.1"/>
    </source>
</evidence>
<accession>A0A9D1JCC0</accession>
<comment type="caution">
    <text evidence="1">The sequence shown here is derived from an EMBL/GenBank/DDBJ whole genome shotgun (WGS) entry which is preliminary data.</text>
</comment>
<evidence type="ECO:0000313" key="2">
    <source>
        <dbReference type="Proteomes" id="UP000824201"/>
    </source>
</evidence>
<dbReference type="Proteomes" id="UP000824201">
    <property type="component" value="Unassembled WGS sequence"/>
</dbReference>
<dbReference type="AlphaFoldDB" id="A0A9D1JCC0"/>
<reference evidence="1" key="2">
    <citation type="journal article" date="2021" name="PeerJ">
        <title>Extensive microbial diversity within the chicken gut microbiome revealed by metagenomics and culture.</title>
        <authorList>
            <person name="Gilroy R."/>
            <person name="Ravi A."/>
            <person name="Getino M."/>
            <person name="Pursley I."/>
            <person name="Horton D.L."/>
            <person name="Alikhan N.F."/>
            <person name="Baker D."/>
            <person name="Gharbi K."/>
            <person name="Hall N."/>
            <person name="Watson M."/>
            <person name="Adriaenssens E.M."/>
            <person name="Foster-Nyarko E."/>
            <person name="Jarju S."/>
            <person name="Secka A."/>
            <person name="Antonio M."/>
            <person name="Oren A."/>
            <person name="Chaudhuri R.R."/>
            <person name="La Ragione R."/>
            <person name="Hildebrand F."/>
            <person name="Pallen M.J."/>
        </authorList>
    </citation>
    <scope>NUCLEOTIDE SEQUENCE</scope>
    <source>
        <strain evidence="1">ChiW13-3771</strain>
    </source>
</reference>